<gene>
    <name evidence="1" type="ORF">PGIGA_G00164640</name>
</gene>
<reference evidence="1 2" key="1">
    <citation type="journal article" date="2022" name="bioRxiv">
        <title>An ancient truncated duplication of the anti-Mullerian hormone receptor type 2 gene is a potential conserved master sex determinant in the Pangasiidae catfish family.</title>
        <authorList>
            <person name="Wen M."/>
            <person name="Pan Q."/>
            <person name="Jouanno E."/>
            <person name="Montfort J."/>
            <person name="Zahm M."/>
            <person name="Cabau C."/>
            <person name="Klopp C."/>
            <person name="Iampietro C."/>
            <person name="Roques C."/>
            <person name="Bouchez O."/>
            <person name="Castinel A."/>
            <person name="Donnadieu C."/>
            <person name="Parrinello H."/>
            <person name="Poncet C."/>
            <person name="Belmonte E."/>
            <person name="Gautier V."/>
            <person name="Avarre J.-C."/>
            <person name="Dugue R."/>
            <person name="Gustiano R."/>
            <person name="Ha T.T.T."/>
            <person name="Campet M."/>
            <person name="Sriphairoj K."/>
            <person name="Ribolli J."/>
            <person name="de Almeida F.L."/>
            <person name="Desvignes T."/>
            <person name="Postlethwait J.H."/>
            <person name="Bucao C.F."/>
            <person name="Robinson-Rechavi M."/>
            <person name="Bobe J."/>
            <person name="Herpin A."/>
            <person name="Guiguen Y."/>
        </authorList>
    </citation>
    <scope>NUCLEOTIDE SEQUENCE [LARGE SCALE GENOMIC DNA]</scope>
    <source>
        <strain evidence="1">YG-Dec2019</strain>
    </source>
</reference>
<proteinExistence type="predicted"/>
<sequence>MEDRSAPPASTSLPPVSLQTSITAQDAAAVHAPQVVACHIGGNVIITTQSHMHPTAEPRQTAPCEASHTAPDIILRVSKKLKSNLREKFKTIFEGTAKRGNRALFREIYTELYITVGETEGVNNEHEVWQIDPAFKSLPEQDMPINCRDIFKPFNQQGLVGNTEEKKTKGNKRAECKIRTVLTKGIAGIGKTVSVQKFILDWAEEKANQDIDLLFVLPFRELNSMINENYSLHELLLDFHSELKEFKDVKYYDDCKTLFIFDGLDESKLPFAFGEKRVSSVSKSASLDVLMTNIIQGNLLPSALVWITSRPAAIDIIPPDLIQRITEVRGFTDLQKEEYFRKRIGDQSLASRIISHVRNARSLEIMCHIPVFCWIIATVLEKMLIRGCERIPSSLTEMYTRFLLIQTNEKKKKYLGMTERDPLRLSDADVEIILKLGKLAFDKLQKSSIVFSEDDLRAYGIDITEASVRSGVFTEIVREEDPMFSVKKYSFVHLSFQEYLAAFFVFHKFAVEGINVMQSDQDKPAQNHNYVDFSDNFAFDDDDDDDDDHYNSDFGFSQRVRKQNLTLHDLQKNAIHNTMKSRSGHLDLFLRFLLGLSMESNLLLLKSIPLKVENLQKNIHHTMQYIKNMLREEDDRKTPSSERCINLFHCLLELDDHSMAEEIRRFLTTETQTRPRLTAAQCSTLAYIILQSREVLEELDLCKYNTSEEGRRRLVSAVRSCRRAVMADCSLTEQCCKTVASALQDPDTPLRELDLSRNFALTMRQESLLPGLNSPYCRLENLNISYINLEKSGASLLRAVLMGPHPQPHTLKLCACDIKDDSAEILFSAFQSSECQLKELDISYNSLTLKGVKLVLQGLQSPSCYLEILRLSGSQISAESCSYLASALKHSFLRELILDNCSIGDVGVKRLCPGLMSPRCPLQTLGLRQCNLSWKACVYLTVTLGTYSVIKTLNLRDNDLQDSGVKLLATGLKNPNCVLQKLGLSGCSISVEGCSSLASALRSNPSSFLRDLDLSYNHPGPLGMKLLSDLLHDPCYNLQTLRLDHDGQSRLATGLWKYYQELNIDYSHDLICSQDRKGVVRYQELVDMYDPPYMTSEQAQWEKVSCREELTDGRFYWEVQWDGFVSIALKEDKHRFRGKSLKFVCHSHQYAAIHEENARVKTLFAVQPDPSLGLKTTGVYLDYPEGTLSIYSISSQGVNRLYTFHTTFNKPVIPEFHLARPVMMDELGSIIVIVTQSPESVQHTKIQLFQQLVAREIW</sequence>
<evidence type="ECO:0000313" key="2">
    <source>
        <dbReference type="Proteomes" id="UP000829447"/>
    </source>
</evidence>
<protein>
    <submittedName>
        <fullName evidence="1">Uncharacterized protein</fullName>
    </submittedName>
</protein>
<organism evidence="1 2">
    <name type="scientific">Pangasianodon gigas</name>
    <name type="common">Mekong giant catfish</name>
    <name type="synonym">Pangasius gigas</name>
    <dbReference type="NCBI Taxonomy" id="30993"/>
    <lineage>
        <taxon>Eukaryota</taxon>
        <taxon>Metazoa</taxon>
        <taxon>Chordata</taxon>
        <taxon>Craniata</taxon>
        <taxon>Vertebrata</taxon>
        <taxon>Euteleostomi</taxon>
        <taxon>Actinopterygii</taxon>
        <taxon>Neopterygii</taxon>
        <taxon>Teleostei</taxon>
        <taxon>Ostariophysi</taxon>
        <taxon>Siluriformes</taxon>
        <taxon>Pangasiidae</taxon>
        <taxon>Pangasianodon</taxon>
    </lineage>
</organism>
<dbReference type="Proteomes" id="UP000829447">
    <property type="component" value="Linkage Group LG26"/>
</dbReference>
<comment type="caution">
    <text evidence="1">The sequence shown here is derived from an EMBL/GenBank/DDBJ whole genome shotgun (WGS) entry which is preliminary data.</text>
</comment>
<name>A0ACC5XRU0_PANGG</name>
<dbReference type="EMBL" id="CM040479">
    <property type="protein sequence ID" value="MCI4394089.1"/>
    <property type="molecule type" value="Genomic_DNA"/>
</dbReference>
<evidence type="ECO:0000313" key="1">
    <source>
        <dbReference type="EMBL" id="MCI4394089.1"/>
    </source>
</evidence>
<keyword evidence="2" id="KW-1185">Reference proteome</keyword>
<accession>A0ACC5XRU0</accession>